<dbReference type="EnsemblPlants" id="OPUNC02G00580.1">
    <property type="protein sequence ID" value="OPUNC02G00580.1"/>
    <property type="gene ID" value="OPUNC02G00580"/>
</dbReference>
<reference evidence="3" key="2">
    <citation type="submission" date="2018-05" db="EMBL/GenBank/DDBJ databases">
        <title>OpunRS2 (Oryza punctata Reference Sequence Version 2).</title>
        <authorList>
            <person name="Zhang J."/>
            <person name="Kudrna D."/>
            <person name="Lee S."/>
            <person name="Talag J."/>
            <person name="Welchert J."/>
            <person name="Wing R.A."/>
        </authorList>
    </citation>
    <scope>NUCLEOTIDE SEQUENCE [LARGE SCALE GENOMIC DNA]</scope>
</reference>
<dbReference type="OMA" id="RVWSMDY"/>
<dbReference type="InterPro" id="IPR015943">
    <property type="entry name" value="WD40/YVTN_repeat-like_dom_sf"/>
</dbReference>
<keyword evidence="4" id="KW-1185">Reference proteome</keyword>
<dbReference type="SUPFAM" id="SSF50978">
    <property type="entry name" value="WD40 repeat-like"/>
    <property type="match status" value="1"/>
</dbReference>
<dbReference type="HOGENOM" id="CLU_006994_0_2_1"/>
<proteinExistence type="predicted"/>
<organism evidence="3">
    <name type="scientific">Oryza punctata</name>
    <name type="common">Red rice</name>
    <dbReference type="NCBI Taxonomy" id="4537"/>
    <lineage>
        <taxon>Eukaryota</taxon>
        <taxon>Viridiplantae</taxon>
        <taxon>Streptophyta</taxon>
        <taxon>Embryophyta</taxon>
        <taxon>Tracheophyta</taxon>
        <taxon>Spermatophyta</taxon>
        <taxon>Magnoliopsida</taxon>
        <taxon>Liliopsida</taxon>
        <taxon>Poales</taxon>
        <taxon>Poaceae</taxon>
        <taxon>BOP clade</taxon>
        <taxon>Oryzoideae</taxon>
        <taxon>Oryzeae</taxon>
        <taxon>Oryzinae</taxon>
        <taxon>Oryza</taxon>
    </lineage>
</organism>
<evidence type="ECO:0000256" key="1">
    <source>
        <dbReference type="PROSITE-ProRule" id="PRU00221"/>
    </source>
</evidence>
<dbReference type="GO" id="GO:0010224">
    <property type="term" value="P:response to UV-B"/>
    <property type="evidence" value="ECO:0007669"/>
    <property type="project" value="TreeGrafter"/>
</dbReference>
<sequence>MSNPSSPATSTAGEQHDQDHSDEAALQRPQEHAAAGIIPDDEDKLSLPRCEWEFRLAATVPSPALAGASDAIGSLDFDPTGRHLATGGIARKIRIYRVAEPSSPAGCICVPAKLSSVRWRPGGGEAVAHVGCGDYDGVVTEYDVERGVPVWERDEHEGRRVWALDYARGGAAMVASGSDDRTAHVWDPRAPAGAAGWATARAGGAVLCVEFDPAGGPQLAVGSADRRAVVHDVRALGRGAVASMEGHGRAVTYVRWAAPAPARRMVTSAADGTHRLWALPTQAAAAETPAREVRSYSGHVSARSFVGMGVWRGAGLIASGSESGHVFVYDLRWSKPIWVHPFSDADAFVSAVAWRQVVGDSDGAGDGQLVAGGSDGVLKLFTTHRRLTSDVGDDDDDVAAC</sequence>
<dbReference type="AlphaFoldDB" id="A0A0E0JUM3"/>
<evidence type="ECO:0000313" key="3">
    <source>
        <dbReference type="EnsemblPlants" id="OPUNC02G00580.1"/>
    </source>
</evidence>
<dbReference type="Pfam" id="PF00400">
    <property type="entry name" value="WD40"/>
    <property type="match status" value="2"/>
</dbReference>
<dbReference type="PROSITE" id="PS50082">
    <property type="entry name" value="WD_REPEATS_2"/>
    <property type="match status" value="1"/>
</dbReference>
<evidence type="ECO:0000313" key="4">
    <source>
        <dbReference type="Proteomes" id="UP000026962"/>
    </source>
</evidence>
<dbReference type="eggNOG" id="ENOG502QVDX">
    <property type="taxonomic scope" value="Eukaryota"/>
</dbReference>
<feature type="repeat" description="WD" evidence="1">
    <location>
        <begin position="244"/>
        <end position="287"/>
    </location>
</feature>
<keyword evidence="1" id="KW-0853">WD repeat</keyword>
<dbReference type="Gene3D" id="2.130.10.10">
    <property type="entry name" value="YVTN repeat-like/Quinoprotein amine dehydrogenase"/>
    <property type="match status" value="1"/>
</dbReference>
<reference evidence="3" key="1">
    <citation type="submission" date="2015-04" db="UniProtKB">
        <authorList>
            <consortium name="EnsemblPlants"/>
        </authorList>
    </citation>
    <scope>IDENTIFICATION</scope>
</reference>
<dbReference type="PANTHER" id="PTHR45389">
    <property type="entry name" value="WD REPEAT-CONTAINING PROTEIN RUP1"/>
    <property type="match status" value="1"/>
</dbReference>
<dbReference type="SMART" id="SM00320">
    <property type="entry name" value="WD40"/>
    <property type="match status" value="6"/>
</dbReference>
<dbReference type="Proteomes" id="UP000026962">
    <property type="component" value="Chromosome 2"/>
</dbReference>
<feature type="region of interest" description="Disordered" evidence="2">
    <location>
        <begin position="1"/>
        <end position="40"/>
    </location>
</feature>
<dbReference type="InterPro" id="IPR044616">
    <property type="entry name" value="RUP1/2"/>
</dbReference>
<dbReference type="Gramene" id="OPUNC02G00580.1">
    <property type="protein sequence ID" value="OPUNC02G00580.1"/>
    <property type="gene ID" value="OPUNC02G00580"/>
</dbReference>
<dbReference type="PANTHER" id="PTHR45389:SF1">
    <property type="entry name" value="WD REPEAT-CONTAINING PROTEIN RUP1"/>
    <property type="match status" value="1"/>
</dbReference>
<feature type="compositionally biased region" description="Polar residues" evidence="2">
    <location>
        <begin position="1"/>
        <end position="13"/>
    </location>
</feature>
<feature type="compositionally biased region" description="Basic and acidic residues" evidence="2">
    <location>
        <begin position="14"/>
        <end position="31"/>
    </location>
</feature>
<dbReference type="InterPro" id="IPR036322">
    <property type="entry name" value="WD40_repeat_dom_sf"/>
</dbReference>
<name>A0A0E0JUM3_ORYPU</name>
<protein>
    <submittedName>
        <fullName evidence="3">Uncharacterized protein</fullName>
    </submittedName>
</protein>
<dbReference type="STRING" id="4537.A0A0E0JUM3"/>
<evidence type="ECO:0000256" key="2">
    <source>
        <dbReference type="SAM" id="MobiDB-lite"/>
    </source>
</evidence>
<dbReference type="InterPro" id="IPR001680">
    <property type="entry name" value="WD40_rpt"/>
</dbReference>
<accession>A0A0E0JUM3</accession>